<keyword evidence="1" id="KW-0472">Membrane</keyword>
<reference evidence="4 5" key="1">
    <citation type="submission" date="2016-10" db="EMBL/GenBank/DDBJ databases">
        <authorList>
            <person name="de Groot N.N."/>
        </authorList>
    </citation>
    <scope>NUCLEOTIDE SEQUENCE [LARGE SCALE GENOMIC DNA]</scope>
    <source>
        <strain evidence="4 5">DSM 20581</strain>
    </source>
</reference>
<dbReference type="STRING" id="82801.SAMN04488506_2157"/>
<dbReference type="Pfam" id="PF24661">
    <property type="entry name" value="DUF7649"/>
    <property type="match status" value="1"/>
</dbReference>
<dbReference type="PIRSF" id="PIRSF031509">
    <property type="entry name" value="Cell_wall_LiaF/YvqF"/>
    <property type="match status" value="1"/>
</dbReference>
<proteinExistence type="predicted"/>
<evidence type="ECO:0000256" key="1">
    <source>
        <dbReference type="SAM" id="Phobius"/>
    </source>
</evidence>
<feature type="transmembrane region" description="Helical" evidence="1">
    <location>
        <begin position="20"/>
        <end position="41"/>
    </location>
</feature>
<dbReference type="Proteomes" id="UP000199136">
    <property type="component" value="Unassembled WGS sequence"/>
</dbReference>
<dbReference type="AlphaFoldDB" id="A0A1I5YP43"/>
<dbReference type="InterPro" id="IPR056066">
    <property type="entry name" value="DUF7649"/>
</dbReference>
<dbReference type="InterPro" id="IPR047793">
    <property type="entry name" value="LiaF_C"/>
</dbReference>
<dbReference type="InterPro" id="IPR024425">
    <property type="entry name" value="LiaF-like_C"/>
</dbReference>
<dbReference type="OrthoDB" id="2351415at2"/>
<keyword evidence="5" id="KW-1185">Reference proteome</keyword>
<evidence type="ECO:0000259" key="3">
    <source>
        <dbReference type="Pfam" id="PF24661"/>
    </source>
</evidence>
<dbReference type="EMBL" id="FOXW01000010">
    <property type="protein sequence ID" value="SFQ45998.1"/>
    <property type="molecule type" value="Genomic_DNA"/>
</dbReference>
<evidence type="ECO:0000313" key="4">
    <source>
        <dbReference type="EMBL" id="SFQ45998.1"/>
    </source>
</evidence>
<dbReference type="GO" id="GO:0016020">
    <property type="term" value="C:membrane"/>
    <property type="evidence" value="ECO:0007669"/>
    <property type="project" value="InterPro"/>
</dbReference>
<feature type="domain" description="DUF7649" evidence="3">
    <location>
        <begin position="3"/>
        <end position="86"/>
    </location>
</feature>
<evidence type="ECO:0000259" key="2">
    <source>
        <dbReference type="Pfam" id="PF09922"/>
    </source>
</evidence>
<feature type="transmembrane region" description="Helical" evidence="1">
    <location>
        <begin position="53"/>
        <end position="83"/>
    </location>
</feature>
<dbReference type="InterPro" id="IPR016975">
    <property type="entry name" value="Cell_wall_LiaF"/>
</dbReference>
<sequence length="244" mass="27603">MSNHWKFFFAVEAVLVVWFLYQLSTNVFVALLTIAGIWILIRSHQSKKENKTPSYLLGVFLLLFSAVSTSAFWFILLVAVFFISIKGQGVLKGMNTNVFKRAPWNEKEIKIVETTESTPKSGKRIKQRWVGTEKIGNTIFEWDDINFTLLMGDTIIDLGNTVLPKSESYIVIRKGIGKTRILVPKGVGVMIEHNALMGDVLFEGEDYSLTNESLKIYSKDYDVSNRKLKVITSVLVGDLEVITI</sequence>
<keyword evidence="1" id="KW-0812">Transmembrane</keyword>
<feature type="domain" description="Cell wall-active antibiotics response LiaF-like C-terminal" evidence="2">
    <location>
        <begin position="129"/>
        <end position="241"/>
    </location>
</feature>
<dbReference type="Pfam" id="PF09922">
    <property type="entry name" value="LiaF-like_C"/>
    <property type="match status" value="1"/>
</dbReference>
<protein>
    <submittedName>
        <fullName evidence="4">Predicted membrane protein</fullName>
    </submittedName>
</protein>
<organism evidence="4 5">
    <name type="scientific">Desemzia incerta</name>
    <dbReference type="NCBI Taxonomy" id="82801"/>
    <lineage>
        <taxon>Bacteria</taxon>
        <taxon>Bacillati</taxon>
        <taxon>Bacillota</taxon>
        <taxon>Bacilli</taxon>
        <taxon>Lactobacillales</taxon>
        <taxon>Carnobacteriaceae</taxon>
        <taxon>Desemzia</taxon>
    </lineage>
</organism>
<evidence type="ECO:0000313" key="5">
    <source>
        <dbReference type="Proteomes" id="UP000199136"/>
    </source>
</evidence>
<dbReference type="RefSeq" id="WP_092481162.1">
    <property type="nucleotide sequence ID" value="NZ_FOXW01000010.1"/>
</dbReference>
<keyword evidence="1" id="KW-1133">Transmembrane helix</keyword>
<dbReference type="NCBIfam" id="NF040535">
    <property type="entry name" value="LiaF_C_term"/>
    <property type="match status" value="1"/>
</dbReference>
<accession>A0A1I5YP43</accession>
<gene>
    <name evidence="4" type="ORF">SAMN04488506_2157</name>
</gene>
<name>A0A1I5YP43_9LACT</name>